<evidence type="ECO:0000259" key="1">
    <source>
        <dbReference type="Pfam" id="PF00135"/>
    </source>
</evidence>
<protein>
    <recommendedName>
        <fullName evidence="1">Carboxylesterase type B domain-containing protein</fullName>
    </recommendedName>
</protein>
<dbReference type="Gene3D" id="3.40.50.1820">
    <property type="entry name" value="alpha/beta hydrolase"/>
    <property type="match status" value="1"/>
</dbReference>
<dbReference type="Proteomes" id="UP000053660">
    <property type="component" value="Unassembled WGS sequence"/>
</dbReference>
<dbReference type="EMBL" id="KN577831">
    <property type="protein sequence ID" value="KHJ82674.1"/>
    <property type="molecule type" value="Genomic_DNA"/>
</dbReference>
<name>A0A0B1SCP1_OESDE</name>
<dbReference type="AlphaFoldDB" id="A0A0B1SCP1"/>
<dbReference type="InterPro" id="IPR002018">
    <property type="entry name" value="CarbesteraseB"/>
</dbReference>
<dbReference type="InterPro" id="IPR029058">
    <property type="entry name" value="AB_hydrolase_fold"/>
</dbReference>
<dbReference type="SUPFAM" id="SSF53474">
    <property type="entry name" value="alpha/beta-Hydrolases"/>
    <property type="match status" value="1"/>
</dbReference>
<dbReference type="OrthoDB" id="19653at2759"/>
<organism evidence="2 3">
    <name type="scientific">Oesophagostomum dentatum</name>
    <name type="common">Nodular worm</name>
    <dbReference type="NCBI Taxonomy" id="61180"/>
    <lineage>
        <taxon>Eukaryota</taxon>
        <taxon>Metazoa</taxon>
        <taxon>Ecdysozoa</taxon>
        <taxon>Nematoda</taxon>
        <taxon>Chromadorea</taxon>
        <taxon>Rhabditida</taxon>
        <taxon>Rhabditina</taxon>
        <taxon>Rhabditomorpha</taxon>
        <taxon>Strongyloidea</taxon>
        <taxon>Strongylidae</taxon>
        <taxon>Oesophagostomum</taxon>
    </lineage>
</organism>
<sequence length="156" mass="17610">MGAVASAVRSPLIETKSGPVRGREYLLNDGRVVDMYMGIPYAEPPVGKLRFQKPQPVTPWTEEMDCVKFGPRCPQTDEYFAQVRGIRQWICSAHHVMPFQFINIVGKDEANCLTLNVFAPRWRQDEDKKHAVMVWVHGGGFSIHSSSNYGDTSIAR</sequence>
<evidence type="ECO:0000313" key="3">
    <source>
        <dbReference type="Proteomes" id="UP000053660"/>
    </source>
</evidence>
<dbReference type="Pfam" id="PF00135">
    <property type="entry name" value="COesterase"/>
    <property type="match status" value="1"/>
</dbReference>
<reference evidence="2 3" key="1">
    <citation type="submission" date="2014-03" db="EMBL/GenBank/DDBJ databases">
        <title>Draft genome of the hookworm Oesophagostomum dentatum.</title>
        <authorList>
            <person name="Mitreva M."/>
        </authorList>
    </citation>
    <scope>NUCLEOTIDE SEQUENCE [LARGE SCALE GENOMIC DNA]</scope>
    <source>
        <strain evidence="2 3">OD-Hann</strain>
    </source>
</reference>
<feature type="domain" description="Carboxylesterase type B" evidence="1">
    <location>
        <begin position="10"/>
        <end position="155"/>
    </location>
</feature>
<evidence type="ECO:0000313" key="2">
    <source>
        <dbReference type="EMBL" id="KHJ82674.1"/>
    </source>
</evidence>
<gene>
    <name evidence="2" type="ORF">OESDEN_17631</name>
</gene>
<proteinExistence type="predicted"/>
<dbReference type="PANTHER" id="PTHR45029:SF6">
    <property type="entry name" value="CARBOXYLIC ESTER HYDROLASE"/>
    <property type="match status" value="1"/>
</dbReference>
<accession>A0A0B1SCP1</accession>
<dbReference type="InterPro" id="IPR043187">
    <property type="entry name" value="CM06B1-like"/>
</dbReference>
<keyword evidence="3" id="KW-1185">Reference proteome</keyword>
<dbReference type="PANTHER" id="PTHR45029">
    <property type="entry name" value="CARBOXYLIC ESTER HYDROLASE-RELATED"/>
    <property type="match status" value="1"/>
</dbReference>